<protein>
    <submittedName>
        <fullName evidence="5">Branched-chain amino acid ABC transporter substrate-binding protein</fullName>
    </submittedName>
</protein>
<reference evidence="5" key="1">
    <citation type="submission" date="2023-09" db="EMBL/GenBank/DDBJ databases">
        <title>Description of first Herbaspirillum huttiense subsp. nephrolepsisexaltata and Herbaspirillum huttiense subsp. lycopersicon.</title>
        <authorList>
            <person name="Poudel M."/>
            <person name="Sharma A."/>
            <person name="Goss E."/>
            <person name="Tapia J.H."/>
            <person name="Harmon C.M."/>
            <person name="Jones J.B."/>
        </authorList>
    </citation>
    <scope>NUCLEOTIDE SEQUENCE</scope>
    <source>
        <strain evidence="5">SE1</strain>
    </source>
</reference>
<sequence length="387" mass="42410">MRKVTIMRAAWIALLVCLQPWTMRPAEAEEVRQVTLGLSAWITQPIVQSAWHGAELAVEDANAMAARKKSSWRFRLLAQDDQGSANFGVNVARYFIKEKVAGVIGPWSSDAAMATAELYEAARIPQIGFTAGTSQWTSQGNRMPFRVVGGTAEVGLTMAEVITTDLKGKRVFVVHNDSAYSNALTDELTARLVNRPGLTATRYLVGRRTTDFNATIKAANQYQADVIVFLALFPQAAAFMEEVRRSGTEAKVLLVGGASSLSFGEAALPQAYVLEYELAREQCPRWKAFTQAYMRRYNVAPSPYSYYAYDAASVLIAAILQSDSTDGEKIAASLRQLRHAGLSGPISFAAGGANAAPRFRLYQYRSRGQWQQVGVFPRGAGINEKCQ</sequence>
<organism evidence="5 6">
    <name type="scientific">Herbaspirillum huttiense subsp. lycopersici</name>
    <dbReference type="NCBI Taxonomy" id="3074428"/>
    <lineage>
        <taxon>Bacteria</taxon>
        <taxon>Pseudomonadati</taxon>
        <taxon>Pseudomonadota</taxon>
        <taxon>Betaproteobacteria</taxon>
        <taxon>Burkholderiales</taxon>
        <taxon>Oxalobacteraceae</taxon>
        <taxon>Herbaspirillum</taxon>
    </lineage>
</organism>
<evidence type="ECO:0000256" key="2">
    <source>
        <dbReference type="ARBA" id="ARBA00022729"/>
    </source>
</evidence>
<feature type="signal peptide" evidence="3">
    <location>
        <begin position="1"/>
        <end position="28"/>
    </location>
</feature>
<comment type="similarity">
    <text evidence="1">Belongs to the leucine-binding protein family.</text>
</comment>
<dbReference type="SUPFAM" id="SSF53822">
    <property type="entry name" value="Periplasmic binding protein-like I"/>
    <property type="match status" value="1"/>
</dbReference>
<proteinExistence type="inferred from homology"/>
<feature type="domain" description="Leucine-binding protein" evidence="4">
    <location>
        <begin position="47"/>
        <end position="368"/>
    </location>
</feature>
<evidence type="ECO:0000259" key="4">
    <source>
        <dbReference type="Pfam" id="PF13458"/>
    </source>
</evidence>
<evidence type="ECO:0000256" key="1">
    <source>
        <dbReference type="ARBA" id="ARBA00010062"/>
    </source>
</evidence>
<gene>
    <name evidence="5" type="ORF">RI048_17695</name>
</gene>
<dbReference type="EMBL" id="JAVLSJ010000009">
    <property type="protein sequence ID" value="MDR9850069.1"/>
    <property type="molecule type" value="Genomic_DNA"/>
</dbReference>
<evidence type="ECO:0000256" key="3">
    <source>
        <dbReference type="SAM" id="SignalP"/>
    </source>
</evidence>
<dbReference type="PANTHER" id="PTHR30483">
    <property type="entry name" value="LEUCINE-SPECIFIC-BINDING PROTEIN"/>
    <property type="match status" value="1"/>
</dbReference>
<accession>A0ABU2EPM3</accession>
<keyword evidence="6" id="KW-1185">Reference proteome</keyword>
<keyword evidence="2 3" id="KW-0732">Signal</keyword>
<dbReference type="Gene3D" id="3.40.50.2300">
    <property type="match status" value="2"/>
</dbReference>
<dbReference type="Pfam" id="PF13458">
    <property type="entry name" value="Peripla_BP_6"/>
    <property type="match status" value="1"/>
</dbReference>
<comment type="caution">
    <text evidence="5">The sequence shown here is derived from an EMBL/GenBank/DDBJ whole genome shotgun (WGS) entry which is preliminary data.</text>
</comment>
<dbReference type="PANTHER" id="PTHR30483:SF6">
    <property type="entry name" value="PERIPLASMIC BINDING PROTEIN OF ABC TRANSPORTER FOR NATURAL AMINO ACIDS"/>
    <property type="match status" value="1"/>
</dbReference>
<evidence type="ECO:0000313" key="6">
    <source>
        <dbReference type="Proteomes" id="UP001246576"/>
    </source>
</evidence>
<dbReference type="InterPro" id="IPR028081">
    <property type="entry name" value="Leu-bd"/>
</dbReference>
<dbReference type="Proteomes" id="UP001246576">
    <property type="component" value="Unassembled WGS sequence"/>
</dbReference>
<feature type="chain" id="PRO_5045056402" evidence="3">
    <location>
        <begin position="29"/>
        <end position="387"/>
    </location>
</feature>
<dbReference type="CDD" id="cd06342">
    <property type="entry name" value="PBP1_ABC_LIVBP-like"/>
    <property type="match status" value="1"/>
</dbReference>
<name>A0ABU2EPM3_9BURK</name>
<dbReference type="InterPro" id="IPR051010">
    <property type="entry name" value="BCAA_transport"/>
</dbReference>
<dbReference type="InterPro" id="IPR028082">
    <property type="entry name" value="Peripla_BP_I"/>
</dbReference>
<evidence type="ECO:0000313" key="5">
    <source>
        <dbReference type="EMBL" id="MDR9850069.1"/>
    </source>
</evidence>
<dbReference type="RefSeq" id="WP_227022552.1">
    <property type="nucleotide sequence ID" value="NZ_JAVLSJ010000009.1"/>
</dbReference>